<dbReference type="PANTHER" id="PTHR30036:SF2">
    <property type="entry name" value="D-GALACTOSE_METHYL-GALACTOSIDE BINDING PERIPLASMIC PROTEIN MGLB"/>
    <property type="match status" value="1"/>
</dbReference>
<evidence type="ECO:0000256" key="6">
    <source>
        <dbReference type="ARBA" id="ARBA00022764"/>
    </source>
</evidence>
<evidence type="ECO:0000259" key="11">
    <source>
        <dbReference type="Pfam" id="PF13407"/>
    </source>
</evidence>
<evidence type="ECO:0000313" key="13">
    <source>
        <dbReference type="Proteomes" id="UP001595916"/>
    </source>
</evidence>
<dbReference type="PANTHER" id="PTHR30036">
    <property type="entry name" value="D-XYLOSE-BINDING PERIPLASMIC PROTEIN"/>
    <property type="match status" value="1"/>
</dbReference>
<dbReference type="PROSITE" id="PS51257">
    <property type="entry name" value="PROKAR_LIPOPROTEIN"/>
    <property type="match status" value="1"/>
</dbReference>
<evidence type="ECO:0000256" key="3">
    <source>
        <dbReference type="ARBA" id="ARBA00022597"/>
    </source>
</evidence>
<evidence type="ECO:0000256" key="2">
    <source>
        <dbReference type="ARBA" id="ARBA00022448"/>
    </source>
</evidence>
<name>A0ABV9QID2_9FIRM</name>
<evidence type="ECO:0000256" key="8">
    <source>
        <dbReference type="ARBA" id="ARBA00034323"/>
    </source>
</evidence>
<keyword evidence="13" id="KW-1185">Reference proteome</keyword>
<dbReference type="Gene3D" id="3.40.50.2300">
    <property type="match status" value="2"/>
</dbReference>
<dbReference type="Proteomes" id="UP001595916">
    <property type="component" value="Unassembled WGS sequence"/>
</dbReference>
<dbReference type="SUPFAM" id="SSF53822">
    <property type="entry name" value="Periplasmic binding protein-like I"/>
    <property type="match status" value="1"/>
</dbReference>
<keyword evidence="2" id="KW-0813">Transport</keyword>
<evidence type="ECO:0000256" key="1">
    <source>
        <dbReference type="ARBA" id="ARBA00004196"/>
    </source>
</evidence>
<feature type="domain" description="Periplasmic binding protein" evidence="11">
    <location>
        <begin position="54"/>
        <end position="331"/>
    </location>
</feature>
<evidence type="ECO:0000256" key="5">
    <source>
        <dbReference type="ARBA" id="ARBA00022729"/>
    </source>
</evidence>
<dbReference type="RefSeq" id="WP_379787863.1">
    <property type="nucleotide sequence ID" value="NZ_JBHSHL010000014.1"/>
</dbReference>
<feature type="signal peptide" evidence="10">
    <location>
        <begin position="1"/>
        <end position="21"/>
    </location>
</feature>
<reference evidence="13" key="1">
    <citation type="journal article" date="2019" name="Int. J. Syst. Evol. Microbiol.">
        <title>The Global Catalogue of Microorganisms (GCM) 10K type strain sequencing project: providing services to taxonomists for standard genome sequencing and annotation.</title>
        <authorList>
            <consortium name="The Broad Institute Genomics Platform"/>
            <consortium name="The Broad Institute Genome Sequencing Center for Infectious Disease"/>
            <person name="Wu L."/>
            <person name="Ma J."/>
        </authorList>
    </citation>
    <scope>NUCLEOTIDE SEQUENCE [LARGE SCALE GENOMIC DNA]</scope>
    <source>
        <strain evidence="13">CCUG 46385</strain>
    </source>
</reference>
<evidence type="ECO:0000256" key="7">
    <source>
        <dbReference type="ARBA" id="ARBA00022837"/>
    </source>
</evidence>
<accession>A0ABV9QID2</accession>
<dbReference type="InterPro" id="IPR050555">
    <property type="entry name" value="Bact_Solute-Bind_Prot2"/>
</dbReference>
<keyword evidence="7" id="KW-0106">Calcium</keyword>
<dbReference type="CDD" id="cd01539">
    <property type="entry name" value="PBP1_GGBP"/>
    <property type="match status" value="1"/>
</dbReference>
<keyword evidence="6" id="KW-0574">Periplasm</keyword>
<dbReference type="InterPro" id="IPR025997">
    <property type="entry name" value="SBP_2_dom"/>
</dbReference>
<gene>
    <name evidence="12" type="ORF">ACFO4R_04595</name>
</gene>
<dbReference type="InterPro" id="IPR028082">
    <property type="entry name" value="Peripla_BP_I"/>
</dbReference>
<keyword evidence="5 10" id="KW-0732">Signal</keyword>
<comment type="subunit">
    <text evidence="8">The ABC transporter complex is composed of one ATP-binding protein (MglA), two transmembrane proteins (MglC) and a solute-binding protein (MglB).</text>
</comment>
<comment type="caution">
    <text evidence="12">The sequence shown here is derived from an EMBL/GenBank/DDBJ whole genome shotgun (WGS) entry which is preliminary data.</text>
</comment>
<organism evidence="12 13">
    <name type="scientific">Filifactor villosus</name>
    <dbReference type="NCBI Taxonomy" id="29374"/>
    <lineage>
        <taxon>Bacteria</taxon>
        <taxon>Bacillati</taxon>
        <taxon>Bacillota</taxon>
        <taxon>Clostridia</taxon>
        <taxon>Peptostreptococcales</taxon>
        <taxon>Filifactoraceae</taxon>
        <taxon>Filifactor</taxon>
    </lineage>
</organism>
<evidence type="ECO:0000256" key="4">
    <source>
        <dbReference type="ARBA" id="ARBA00022723"/>
    </source>
</evidence>
<proteinExistence type="predicted"/>
<dbReference type="Pfam" id="PF13407">
    <property type="entry name" value="Peripla_BP_4"/>
    <property type="match status" value="1"/>
</dbReference>
<protein>
    <recommendedName>
        <fullName evidence="9">D-galactose/methyl-galactoside binding periplasmic protein MglB</fullName>
    </recommendedName>
</protein>
<dbReference type="InterPro" id="IPR044085">
    <property type="entry name" value="MglB-like_PBP1"/>
</dbReference>
<keyword evidence="3" id="KW-0762">Sugar transport</keyword>
<keyword evidence="4" id="KW-0479">Metal-binding</keyword>
<evidence type="ECO:0000256" key="9">
    <source>
        <dbReference type="ARBA" id="ARBA00034344"/>
    </source>
</evidence>
<evidence type="ECO:0000256" key="10">
    <source>
        <dbReference type="SAM" id="SignalP"/>
    </source>
</evidence>
<dbReference type="EMBL" id="JBHSHL010000014">
    <property type="protein sequence ID" value="MFC4804355.1"/>
    <property type="molecule type" value="Genomic_DNA"/>
</dbReference>
<evidence type="ECO:0000313" key="12">
    <source>
        <dbReference type="EMBL" id="MFC4804355.1"/>
    </source>
</evidence>
<sequence>MKRLLTVGLVSAMILSLAVGCGPKKEAEAPATEAETQTEEAAQPAAEGAKKVEVLFYQFNDTYLSMVREELKKLDEADPEIEFSFQDAQGDQGKQNDEVDATLSGNVDALLVNLVDTGAAQVVIDKVKETEKPLVFFNREPDNIDSYKTYDKARFVGTQIEEAGVMQGELVKAYWEANKETADRNKNGKLDYVLLHGGLDNAEAIARSEYSVKTVMDAGIEVNKIGEQIALWDTEKAKQAMDAWLAKDEANIDVVFANNDGMAIGAINALKAIGYNDADTSKHVAVFGVDATEEAKAAIAAGSMDGTVMQDAPAMAKAMYDLAKNAANGKEFIEGTDYSYDASGVAVRIPYAKYEQ</sequence>
<feature type="chain" id="PRO_5046910566" description="D-galactose/methyl-galactoside binding periplasmic protein MglB" evidence="10">
    <location>
        <begin position="22"/>
        <end position="356"/>
    </location>
</feature>
<comment type="subcellular location">
    <subcellularLocation>
        <location evidence="1">Cell envelope</location>
    </subcellularLocation>
</comment>